<accession>A0A1A9FUI6</accession>
<proteinExistence type="predicted"/>
<evidence type="ECO:0000313" key="2">
    <source>
        <dbReference type="Proteomes" id="UP000216188"/>
    </source>
</evidence>
<dbReference type="STRING" id="419475.A8A54_20085"/>
<name>A0A1A9FUI6_9HYPH</name>
<comment type="caution">
    <text evidence="1">The sequence shown here is derived from an EMBL/GenBank/DDBJ whole genome shotgun (WGS) entry which is preliminary data.</text>
</comment>
<sequence length="81" mass="9511">MRILHPKGRSDRYFSKLGLDVRLTLVVFDLSLDYSWFRWRFSFEAVNTPVVTSSDRGLFWGQDTESVNWVIGRLQDLADQV</sequence>
<dbReference type="Proteomes" id="UP000216188">
    <property type="component" value="Unassembled WGS sequence"/>
</dbReference>
<protein>
    <submittedName>
        <fullName evidence="1">Uncharacterized protein</fullName>
    </submittedName>
</protein>
<dbReference type="KEGG" id="ops:A8A54_20085"/>
<gene>
    <name evidence="1" type="ORF">CEV34_4236</name>
</gene>
<reference evidence="1 2" key="1">
    <citation type="submission" date="2017-07" db="EMBL/GenBank/DDBJ databases">
        <title>Phylogenetic study on the rhizospheric bacterium Ochrobactrum sp. A44.</title>
        <authorList>
            <person name="Krzyzanowska D.M."/>
            <person name="Ossowicki A."/>
            <person name="Rajewska M."/>
            <person name="Maciag T."/>
            <person name="Kaczynski Z."/>
            <person name="Czerwicka M."/>
            <person name="Jafra S."/>
        </authorList>
    </citation>
    <scope>NUCLEOTIDE SEQUENCE [LARGE SCALE GENOMIC DNA]</scope>
    <source>
        <strain evidence="1 2">CCUG 30717</strain>
    </source>
</reference>
<evidence type="ECO:0000313" key="1">
    <source>
        <dbReference type="EMBL" id="OYR22404.1"/>
    </source>
</evidence>
<dbReference type="AlphaFoldDB" id="A0A1A9FUI6"/>
<keyword evidence="2" id="KW-1185">Reference proteome</keyword>
<dbReference type="EMBL" id="NNRM01000044">
    <property type="protein sequence ID" value="OYR22404.1"/>
    <property type="molecule type" value="Genomic_DNA"/>
</dbReference>
<organism evidence="1 2">
    <name type="scientific">Brucella pseudogrignonensis</name>
    <dbReference type="NCBI Taxonomy" id="419475"/>
    <lineage>
        <taxon>Bacteria</taxon>
        <taxon>Pseudomonadati</taxon>
        <taxon>Pseudomonadota</taxon>
        <taxon>Alphaproteobacteria</taxon>
        <taxon>Hyphomicrobiales</taxon>
        <taxon>Brucellaceae</taxon>
        <taxon>Brucella/Ochrobactrum group</taxon>
        <taxon>Brucella</taxon>
    </lineage>
</organism>